<dbReference type="Proteomes" id="UP000828390">
    <property type="component" value="Unassembled WGS sequence"/>
</dbReference>
<dbReference type="AlphaFoldDB" id="A0A9D4MV59"/>
<comment type="caution">
    <text evidence="2">The sequence shown here is derived from an EMBL/GenBank/DDBJ whole genome shotgun (WGS) entry which is preliminary data.</text>
</comment>
<proteinExistence type="predicted"/>
<protein>
    <submittedName>
        <fullName evidence="2">Uncharacterized protein</fullName>
    </submittedName>
</protein>
<keyword evidence="1" id="KW-0472">Membrane</keyword>
<dbReference type="EMBL" id="JAIWYP010000001">
    <property type="protein sequence ID" value="KAH3884373.1"/>
    <property type="molecule type" value="Genomic_DNA"/>
</dbReference>
<sequence length="107" mass="12136">MYLNVSIEMVDLIAADPEDFTNTARQVDIKKCRYHHMKPFNRLNPDGCNRLVFVVGILMLFVLLGYICWKCARGRSAREESGSRSMTSSGACFVDLYKLYTNSTSSP</sequence>
<feature type="transmembrane region" description="Helical" evidence="1">
    <location>
        <begin position="51"/>
        <end position="69"/>
    </location>
</feature>
<keyword evidence="3" id="KW-1185">Reference proteome</keyword>
<evidence type="ECO:0000256" key="1">
    <source>
        <dbReference type="SAM" id="Phobius"/>
    </source>
</evidence>
<name>A0A9D4MV59_DREPO</name>
<gene>
    <name evidence="2" type="ORF">DPMN_008351</name>
</gene>
<reference evidence="2" key="1">
    <citation type="journal article" date="2019" name="bioRxiv">
        <title>The Genome of the Zebra Mussel, Dreissena polymorpha: A Resource for Invasive Species Research.</title>
        <authorList>
            <person name="McCartney M.A."/>
            <person name="Auch B."/>
            <person name="Kono T."/>
            <person name="Mallez S."/>
            <person name="Zhang Y."/>
            <person name="Obille A."/>
            <person name="Becker A."/>
            <person name="Abrahante J.E."/>
            <person name="Garbe J."/>
            <person name="Badalamenti J.P."/>
            <person name="Herman A."/>
            <person name="Mangelson H."/>
            <person name="Liachko I."/>
            <person name="Sullivan S."/>
            <person name="Sone E.D."/>
            <person name="Koren S."/>
            <person name="Silverstein K.A.T."/>
            <person name="Beckman K.B."/>
            <person name="Gohl D.M."/>
        </authorList>
    </citation>
    <scope>NUCLEOTIDE SEQUENCE</scope>
    <source>
        <strain evidence="2">Duluth1</strain>
        <tissue evidence="2">Whole animal</tissue>
    </source>
</reference>
<keyword evidence="1" id="KW-1133">Transmembrane helix</keyword>
<reference evidence="2" key="2">
    <citation type="submission" date="2020-11" db="EMBL/GenBank/DDBJ databases">
        <authorList>
            <person name="McCartney M.A."/>
            <person name="Auch B."/>
            <person name="Kono T."/>
            <person name="Mallez S."/>
            <person name="Becker A."/>
            <person name="Gohl D.M."/>
            <person name="Silverstein K.A.T."/>
            <person name="Koren S."/>
            <person name="Bechman K.B."/>
            <person name="Herman A."/>
            <person name="Abrahante J.E."/>
            <person name="Garbe J."/>
        </authorList>
    </citation>
    <scope>NUCLEOTIDE SEQUENCE</scope>
    <source>
        <strain evidence="2">Duluth1</strain>
        <tissue evidence="2">Whole animal</tissue>
    </source>
</reference>
<keyword evidence="1" id="KW-0812">Transmembrane</keyword>
<accession>A0A9D4MV59</accession>
<evidence type="ECO:0000313" key="2">
    <source>
        <dbReference type="EMBL" id="KAH3884373.1"/>
    </source>
</evidence>
<evidence type="ECO:0000313" key="3">
    <source>
        <dbReference type="Proteomes" id="UP000828390"/>
    </source>
</evidence>
<organism evidence="2 3">
    <name type="scientific">Dreissena polymorpha</name>
    <name type="common">Zebra mussel</name>
    <name type="synonym">Mytilus polymorpha</name>
    <dbReference type="NCBI Taxonomy" id="45954"/>
    <lineage>
        <taxon>Eukaryota</taxon>
        <taxon>Metazoa</taxon>
        <taxon>Spiralia</taxon>
        <taxon>Lophotrochozoa</taxon>
        <taxon>Mollusca</taxon>
        <taxon>Bivalvia</taxon>
        <taxon>Autobranchia</taxon>
        <taxon>Heteroconchia</taxon>
        <taxon>Euheterodonta</taxon>
        <taxon>Imparidentia</taxon>
        <taxon>Neoheterodontei</taxon>
        <taxon>Myida</taxon>
        <taxon>Dreissenoidea</taxon>
        <taxon>Dreissenidae</taxon>
        <taxon>Dreissena</taxon>
    </lineage>
</organism>